<dbReference type="STRING" id="935791.I3EK02"/>
<evidence type="ECO:0000256" key="9">
    <source>
        <dbReference type="ARBA" id="ARBA00034078"/>
    </source>
</evidence>
<dbReference type="PANTHER" id="PTHR23426:SF72">
    <property type="entry name" value="2FE-2S FERREDOXIN-TYPE DOMAIN-CONTAINING PROTEIN"/>
    <property type="match status" value="1"/>
</dbReference>
<dbReference type="GO" id="GO:0051537">
    <property type="term" value="F:2 iron, 2 sulfur cluster binding"/>
    <property type="evidence" value="ECO:0007669"/>
    <property type="project" value="UniProtKB-KW"/>
</dbReference>
<dbReference type="VEuPathDB" id="MicrosporidiaDB:NEQG_00319"/>
<keyword evidence="7" id="KW-0408">Iron</keyword>
<keyword evidence="5" id="KW-0479">Metal-binding</keyword>
<keyword evidence="12" id="KW-1185">Reference proteome</keyword>
<dbReference type="InterPro" id="IPR001055">
    <property type="entry name" value="Adrenodoxin-like"/>
</dbReference>
<name>I3EK02_NEMP3</name>
<evidence type="ECO:0000313" key="11">
    <source>
        <dbReference type="EMBL" id="EIJ89549.1"/>
    </source>
</evidence>
<keyword evidence="6" id="KW-0249">Electron transport</keyword>
<dbReference type="OMA" id="GMAMCAS"/>
<dbReference type="SUPFAM" id="SSF54292">
    <property type="entry name" value="2Fe-2S ferredoxin-like"/>
    <property type="match status" value="1"/>
</dbReference>
<gene>
    <name evidence="11" type="ORF">NEQG_00319</name>
</gene>
<dbReference type="PROSITE" id="PS00814">
    <property type="entry name" value="ADX"/>
    <property type="match status" value="1"/>
</dbReference>
<dbReference type="PANTHER" id="PTHR23426">
    <property type="entry name" value="FERREDOXIN/ADRENODOXIN"/>
    <property type="match status" value="1"/>
</dbReference>
<comment type="cofactor">
    <cofactor evidence="9">
        <name>[2Fe-2S] cluster</name>
        <dbReference type="ChEBI" id="CHEBI:190135"/>
    </cofactor>
</comment>
<dbReference type="Gene3D" id="3.10.20.30">
    <property type="match status" value="1"/>
</dbReference>
<dbReference type="InParanoid" id="I3EK02"/>
<dbReference type="GO" id="GO:0046872">
    <property type="term" value="F:metal ion binding"/>
    <property type="evidence" value="ECO:0007669"/>
    <property type="project" value="UniProtKB-KW"/>
</dbReference>
<dbReference type="InterPro" id="IPR036010">
    <property type="entry name" value="2Fe-2S_ferredoxin-like_sf"/>
</dbReference>
<dbReference type="CDD" id="cd00207">
    <property type="entry name" value="fer2"/>
    <property type="match status" value="1"/>
</dbReference>
<evidence type="ECO:0000256" key="1">
    <source>
        <dbReference type="ARBA" id="ARBA00010914"/>
    </source>
</evidence>
<evidence type="ECO:0000313" key="12">
    <source>
        <dbReference type="Proteomes" id="UP000002872"/>
    </source>
</evidence>
<dbReference type="InterPro" id="IPR001041">
    <property type="entry name" value="2Fe-2S_ferredoxin-type"/>
</dbReference>
<dbReference type="InterPro" id="IPR018298">
    <property type="entry name" value="Adrenodoxin_Fe-S_BS"/>
</dbReference>
<evidence type="ECO:0000256" key="8">
    <source>
        <dbReference type="ARBA" id="ARBA00023014"/>
    </source>
</evidence>
<dbReference type="PROSITE" id="PS51085">
    <property type="entry name" value="2FE2S_FER_2"/>
    <property type="match status" value="1"/>
</dbReference>
<dbReference type="OrthoDB" id="268593at2759"/>
<dbReference type="Pfam" id="PF00111">
    <property type="entry name" value="Fer2"/>
    <property type="match status" value="1"/>
</dbReference>
<evidence type="ECO:0000256" key="5">
    <source>
        <dbReference type="ARBA" id="ARBA00022723"/>
    </source>
</evidence>
<evidence type="ECO:0000259" key="10">
    <source>
        <dbReference type="PROSITE" id="PS51085"/>
    </source>
</evidence>
<keyword evidence="3" id="KW-0813">Transport</keyword>
<dbReference type="HOGENOM" id="CLU_082632_5_0_1"/>
<accession>I3EK02</accession>
<keyword evidence="4" id="KW-0001">2Fe-2S</keyword>
<dbReference type="Proteomes" id="UP000002872">
    <property type="component" value="Unassembled WGS sequence"/>
</dbReference>
<sequence>MGLVKLLFEFKNSLIPVAVKRGITLLEAAAQNPTVPLRGACEGSLACTTCHVVLDKSVFKKCGAASEREEDLLDTSKLLTSTSRLGCQVKVIPEMENSIIRIPNINKNIL</sequence>
<dbReference type="PRINTS" id="PR00355">
    <property type="entry name" value="ADRENODOXIN"/>
</dbReference>
<reference evidence="11" key="1">
    <citation type="submission" date="2011-01" db="EMBL/GenBank/DDBJ databases">
        <title>The Genome Sequence of Nematocida parisii strain ERTm3.</title>
        <authorList>
            <consortium name="The Broad Institute Genome Sequencing Platform"/>
            <consortium name="The Broad Institute Genome Sequencing Center for Infectious Disease"/>
            <person name="Cuomo C."/>
            <person name="Troemel E."/>
            <person name="Young S.K."/>
            <person name="Zeng Q."/>
            <person name="Gargeya S."/>
            <person name="Fitzgerald M."/>
            <person name="Haas B."/>
            <person name="Abouelleil A."/>
            <person name="Alvarado L."/>
            <person name="Arachchi H.M."/>
            <person name="Berlin A."/>
            <person name="Chapman S.B."/>
            <person name="Gearin G."/>
            <person name="Goldberg J."/>
            <person name="Griggs A."/>
            <person name="Gujja S."/>
            <person name="Hansen M."/>
            <person name="Heiman D."/>
            <person name="Howarth C."/>
            <person name="Larimer J."/>
            <person name="Lui A."/>
            <person name="MacDonald P.J.P."/>
            <person name="McCowen C."/>
            <person name="Montmayeur A."/>
            <person name="Murphy C."/>
            <person name="Neiman D."/>
            <person name="Pearson M."/>
            <person name="Priest M."/>
            <person name="Roberts A."/>
            <person name="Saif S."/>
            <person name="Shea T."/>
            <person name="Sisk P."/>
            <person name="Stolte C."/>
            <person name="Sykes S."/>
            <person name="Wortman J."/>
            <person name="Nusbaum C."/>
            <person name="Birren B."/>
        </authorList>
    </citation>
    <scope>NUCLEOTIDE SEQUENCE</scope>
    <source>
        <strain evidence="11">ERTm3</strain>
    </source>
</reference>
<evidence type="ECO:0000256" key="6">
    <source>
        <dbReference type="ARBA" id="ARBA00022982"/>
    </source>
</evidence>
<dbReference type="EMBL" id="GL870876">
    <property type="protein sequence ID" value="EIJ89549.1"/>
    <property type="molecule type" value="Genomic_DNA"/>
</dbReference>
<dbReference type="AlphaFoldDB" id="I3EK02"/>
<evidence type="ECO:0000256" key="3">
    <source>
        <dbReference type="ARBA" id="ARBA00022448"/>
    </source>
</evidence>
<evidence type="ECO:0000256" key="2">
    <source>
        <dbReference type="ARBA" id="ARBA00019395"/>
    </source>
</evidence>
<dbReference type="GO" id="GO:0140647">
    <property type="term" value="P:P450-containing electron transport chain"/>
    <property type="evidence" value="ECO:0007669"/>
    <property type="project" value="InterPro"/>
</dbReference>
<evidence type="ECO:0000256" key="4">
    <source>
        <dbReference type="ARBA" id="ARBA00022714"/>
    </source>
</evidence>
<comment type="similarity">
    <text evidence="1">Belongs to the adrenodoxin/putidaredoxin family.</text>
</comment>
<feature type="domain" description="2Fe-2S ferredoxin-type" evidence="10">
    <location>
        <begin position="4"/>
        <end position="106"/>
    </location>
</feature>
<dbReference type="GO" id="GO:0009055">
    <property type="term" value="F:electron transfer activity"/>
    <property type="evidence" value="ECO:0007669"/>
    <property type="project" value="TreeGrafter"/>
</dbReference>
<dbReference type="InterPro" id="IPR012675">
    <property type="entry name" value="Beta-grasp_dom_sf"/>
</dbReference>
<dbReference type="GO" id="GO:0005739">
    <property type="term" value="C:mitochondrion"/>
    <property type="evidence" value="ECO:0007669"/>
    <property type="project" value="TreeGrafter"/>
</dbReference>
<evidence type="ECO:0000256" key="7">
    <source>
        <dbReference type="ARBA" id="ARBA00023004"/>
    </source>
</evidence>
<protein>
    <recommendedName>
        <fullName evidence="2">2Fe-2S ferredoxin</fullName>
    </recommendedName>
</protein>
<keyword evidence="8" id="KW-0411">Iron-sulfur</keyword>
<organism evidence="11 12">
    <name type="scientific">Nematocida parisii (strain ERTm3)</name>
    <name type="common">Nematode killer fungus</name>
    <dbReference type="NCBI Taxonomy" id="935791"/>
    <lineage>
        <taxon>Eukaryota</taxon>
        <taxon>Fungi</taxon>
        <taxon>Fungi incertae sedis</taxon>
        <taxon>Microsporidia</taxon>
        <taxon>Nematocida</taxon>
    </lineage>
</organism>
<proteinExistence type="inferred from homology"/>